<dbReference type="GO" id="GO:0016104">
    <property type="term" value="P:triterpenoid biosynthetic process"/>
    <property type="evidence" value="ECO:0007669"/>
    <property type="project" value="InterPro"/>
</dbReference>
<keyword evidence="3" id="KW-0413">Isomerase</keyword>
<feature type="compositionally biased region" description="Low complexity" evidence="4">
    <location>
        <begin position="1"/>
        <end position="12"/>
    </location>
</feature>
<dbReference type="InterPro" id="IPR032696">
    <property type="entry name" value="SQ_cyclase_C"/>
</dbReference>
<organism evidence="7">
    <name type="scientific">Brassica napus</name>
    <name type="common">Rape</name>
    <dbReference type="NCBI Taxonomy" id="3708"/>
    <lineage>
        <taxon>Eukaryota</taxon>
        <taxon>Viridiplantae</taxon>
        <taxon>Streptophyta</taxon>
        <taxon>Embryophyta</taxon>
        <taxon>Tracheophyta</taxon>
        <taxon>Spermatophyta</taxon>
        <taxon>Magnoliopsida</taxon>
        <taxon>eudicotyledons</taxon>
        <taxon>Gunneridae</taxon>
        <taxon>Pentapetalae</taxon>
        <taxon>rosids</taxon>
        <taxon>malvids</taxon>
        <taxon>Brassicales</taxon>
        <taxon>Brassicaceae</taxon>
        <taxon>Brassiceae</taxon>
        <taxon>Brassica</taxon>
    </lineage>
</organism>
<evidence type="ECO:0000256" key="4">
    <source>
        <dbReference type="SAM" id="MobiDB-lite"/>
    </source>
</evidence>
<name>A0A816LBT5_BRANA</name>
<evidence type="ECO:0000259" key="5">
    <source>
        <dbReference type="Pfam" id="PF13243"/>
    </source>
</evidence>
<dbReference type="FunFam" id="1.50.10.20:FF:000011">
    <property type="entry name" value="Terpene cyclase/mutase family member"/>
    <property type="match status" value="1"/>
</dbReference>
<evidence type="ECO:0000313" key="7">
    <source>
        <dbReference type="EMBL" id="CAF1932273.1"/>
    </source>
</evidence>
<feature type="region of interest" description="Disordered" evidence="4">
    <location>
        <begin position="1"/>
        <end position="25"/>
    </location>
</feature>
<sequence>METISGGRNVGSSSGGTGSKEIRTNTGEDDEDIYASFDLFKYPWRLNGFRLRYLLRRCYAQGNPSTLYIKGVEYFYRRNMYVEGLDLMKRAANAGFERASYTYAMTSKLWDDDGDHFRVFSRDYVAKIGLLGNWALWDINNRKAEDMCNRCFWIKEVGLFLCDFKASTGIVWIYFRESFMALSYLYGKNFVATPTPLILQLREELYLHLYAQIVWSQAQNLCAKEDEYNQQSYLQDFFWKSVHMFSDNILNRWPFNKIIRQRALQNTMKLIHYHDESTRYLTTGCVLYTCMLGREPEGNYFKQHLARLHDFVWIGDDGLKFQICGSQTWDTAFSLQVLLAADVDDEIIGSTLIKGYDFLKKSQVTENPPGDHLKMFRHITKGRWNFPDKDQGLPVSDCTAESLECCLIFETMQLEFIGEKMDVKRLYDAVNLILHFQNKNGGVPAWEPAPGKTWLEWFSPVEFMRDAVVENEFVECTGSALVAIARFMKQFPEYKREQVKNFIKNGVKYLENLQMSDGSWYGSWGVCFIYGTFFAVRGLVAAGKTYNDCEAIRRAVRFLLETQNEEGGWGESYLSCSERRYIPLRGRNKTNLVNTGQALISLILGGQMERDPHPVNRAAKVLINSQLDNGDYPQEEMSGVLSVNVKLHYPMYRNIFTLCALTHYRQALRPLQ</sequence>
<dbReference type="EC" id="5.4.99.-" evidence="3"/>
<dbReference type="GO" id="GO:0005811">
    <property type="term" value="C:lipid droplet"/>
    <property type="evidence" value="ECO:0007669"/>
    <property type="project" value="InterPro"/>
</dbReference>
<dbReference type="PANTHER" id="PTHR11764">
    <property type="entry name" value="TERPENE CYCLASE/MUTASE FAMILY MEMBER"/>
    <property type="match status" value="1"/>
</dbReference>
<dbReference type="PROSITE" id="PS01074">
    <property type="entry name" value="TERPENE_SYNTHASES"/>
    <property type="match status" value="1"/>
</dbReference>
<feature type="domain" description="At2g35280-like TPR" evidence="6">
    <location>
        <begin position="41"/>
        <end position="113"/>
    </location>
</feature>
<comment type="similarity">
    <text evidence="1 3">Belongs to the terpene cyclase/mutase family.</text>
</comment>
<dbReference type="GO" id="GO:0031559">
    <property type="term" value="F:oxidosqualene cyclase activity"/>
    <property type="evidence" value="ECO:0007669"/>
    <property type="project" value="UniProtKB-ARBA"/>
</dbReference>
<evidence type="ECO:0000256" key="3">
    <source>
        <dbReference type="RuleBase" id="RU362003"/>
    </source>
</evidence>
<evidence type="ECO:0000256" key="1">
    <source>
        <dbReference type="ARBA" id="ARBA00009755"/>
    </source>
</evidence>
<dbReference type="PANTHER" id="PTHR11764:SF70">
    <property type="entry name" value="TERPENE CYCLASE_MUTASE FAMILY MEMBER"/>
    <property type="match status" value="1"/>
</dbReference>
<dbReference type="EMBL" id="HG994369">
    <property type="protein sequence ID" value="CAF1932273.1"/>
    <property type="molecule type" value="Genomic_DNA"/>
</dbReference>
<dbReference type="SUPFAM" id="SSF48239">
    <property type="entry name" value="Terpenoid cyclases/Protein prenyltransferases"/>
    <property type="match status" value="1"/>
</dbReference>
<dbReference type="InterPro" id="IPR057136">
    <property type="entry name" value="At2g35280_TPR_dom"/>
</dbReference>
<dbReference type="Gene3D" id="1.50.10.20">
    <property type="match status" value="1"/>
</dbReference>
<dbReference type="Pfam" id="PF23310">
    <property type="entry name" value="TPR_27"/>
    <property type="match status" value="1"/>
</dbReference>
<keyword evidence="2" id="KW-0677">Repeat</keyword>
<reference evidence="7" key="1">
    <citation type="submission" date="2021-01" db="EMBL/GenBank/DDBJ databases">
        <authorList>
            <consortium name="Genoscope - CEA"/>
            <person name="William W."/>
        </authorList>
    </citation>
    <scope>NUCLEOTIDE SEQUENCE</scope>
</reference>
<dbReference type="Proteomes" id="UP001295469">
    <property type="component" value="Chromosome C05"/>
</dbReference>
<accession>A0A816LBT5</accession>
<dbReference type="AlphaFoldDB" id="A0A816LBT5"/>
<dbReference type="InterPro" id="IPR018333">
    <property type="entry name" value="Squalene_cyclase"/>
</dbReference>
<dbReference type="NCBIfam" id="TIGR01787">
    <property type="entry name" value="squalene_cyclas"/>
    <property type="match status" value="1"/>
</dbReference>
<evidence type="ECO:0000259" key="6">
    <source>
        <dbReference type="Pfam" id="PF23310"/>
    </source>
</evidence>
<feature type="domain" description="Squalene cyclase C-terminal" evidence="5">
    <location>
        <begin position="326"/>
        <end position="666"/>
    </location>
</feature>
<gene>
    <name evidence="7" type="ORF">DARMORV10_C05P44340.1</name>
</gene>
<evidence type="ECO:0000256" key="2">
    <source>
        <dbReference type="ARBA" id="ARBA00022737"/>
    </source>
</evidence>
<dbReference type="Pfam" id="PF13243">
    <property type="entry name" value="SQHop_cyclase_C"/>
    <property type="match status" value="1"/>
</dbReference>
<dbReference type="InterPro" id="IPR002365">
    <property type="entry name" value="Terpene_synthase_CS"/>
</dbReference>
<proteinExistence type="inferred from homology"/>
<protein>
    <recommendedName>
        <fullName evidence="3">Terpene cyclase/mutase family member</fullName>
        <ecNumber evidence="3">5.4.99.-</ecNumber>
    </recommendedName>
</protein>
<dbReference type="InterPro" id="IPR008930">
    <property type="entry name" value="Terpenoid_cyclase/PrenylTrfase"/>
</dbReference>